<dbReference type="EMBL" id="VJNE01000012">
    <property type="protein sequence ID" value="MZG28321.1"/>
    <property type="molecule type" value="Genomic_DNA"/>
</dbReference>
<dbReference type="InterPro" id="IPR006963">
    <property type="entry name" value="Mopterin_OxRdtase_4Fe-4S_dom"/>
</dbReference>
<dbReference type="NCBIfam" id="TIGR01409">
    <property type="entry name" value="TAT_signal_seq"/>
    <property type="match status" value="1"/>
</dbReference>
<keyword evidence="3" id="KW-0732">Signal</keyword>
<evidence type="ECO:0000313" key="8">
    <source>
        <dbReference type="EMBL" id="MZG28321.1"/>
    </source>
</evidence>
<dbReference type="Gene3D" id="2.40.40.20">
    <property type="match status" value="1"/>
</dbReference>
<evidence type="ECO:0000256" key="4">
    <source>
        <dbReference type="ARBA" id="ARBA00023002"/>
    </source>
</evidence>
<dbReference type="InterPro" id="IPR019546">
    <property type="entry name" value="TAT_signal_bac_arc"/>
</dbReference>
<dbReference type="Gene3D" id="3.30.2070.10">
    <property type="entry name" value="Formate dehydrogenase/DMSO reductase"/>
    <property type="match status" value="1"/>
</dbReference>
<dbReference type="Pfam" id="PF00384">
    <property type="entry name" value="Molybdopterin"/>
    <property type="match status" value="1"/>
</dbReference>
<comment type="similarity">
    <text evidence="1">Belongs to the prokaryotic molybdopterin-containing oxidoreductase family.</text>
</comment>
<dbReference type="Gene3D" id="3.40.50.740">
    <property type="match status" value="1"/>
</dbReference>
<dbReference type="SUPFAM" id="SSF53706">
    <property type="entry name" value="Formate dehydrogenase/DMSO reductase, domains 1-3"/>
    <property type="match status" value="1"/>
</dbReference>
<dbReference type="Gene3D" id="3.40.228.10">
    <property type="entry name" value="Dimethylsulfoxide Reductase, domain 2"/>
    <property type="match status" value="1"/>
</dbReference>
<dbReference type="PANTHER" id="PTHR43742">
    <property type="entry name" value="TRIMETHYLAMINE-N-OXIDE REDUCTASE"/>
    <property type="match status" value="1"/>
</dbReference>
<accession>A0A6L8Q6M9</accession>
<evidence type="ECO:0000256" key="1">
    <source>
        <dbReference type="ARBA" id="ARBA00010312"/>
    </source>
</evidence>
<dbReference type="PROSITE" id="PS51669">
    <property type="entry name" value="4FE4S_MOW_BIS_MGD"/>
    <property type="match status" value="1"/>
</dbReference>
<proteinExistence type="inferred from homology"/>
<evidence type="ECO:0000256" key="2">
    <source>
        <dbReference type="ARBA" id="ARBA00022723"/>
    </source>
</evidence>
<dbReference type="GO" id="GO:0046872">
    <property type="term" value="F:metal ion binding"/>
    <property type="evidence" value="ECO:0007669"/>
    <property type="project" value="UniProtKB-KW"/>
</dbReference>
<keyword evidence="4" id="KW-0560">Oxidoreductase</keyword>
<gene>
    <name evidence="8" type="ORF">FM068_06925</name>
</gene>
<dbReference type="InterPro" id="IPR050612">
    <property type="entry name" value="Prok_Mopterin_Oxidored"/>
</dbReference>
<dbReference type="InterPro" id="IPR009010">
    <property type="entry name" value="Asp_de-COase-like_dom_sf"/>
</dbReference>
<protein>
    <submittedName>
        <fullName evidence="8">Molybdopterin-dependent oxidoreductase</fullName>
    </submittedName>
</protein>
<keyword evidence="2" id="KW-0479">Metal-binding</keyword>
<dbReference type="Pfam" id="PF01568">
    <property type="entry name" value="Molydop_binding"/>
    <property type="match status" value="1"/>
</dbReference>
<evidence type="ECO:0000259" key="7">
    <source>
        <dbReference type="PROSITE" id="PS51669"/>
    </source>
</evidence>
<dbReference type="PANTHER" id="PTHR43742:SF6">
    <property type="entry name" value="OXIDOREDUCTASE YYAE-RELATED"/>
    <property type="match status" value="1"/>
</dbReference>
<feature type="domain" description="4Fe-4S Mo/W bis-MGD-type" evidence="7">
    <location>
        <begin position="69"/>
        <end position="127"/>
    </location>
</feature>
<dbReference type="GO" id="GO:0043546">
    <property type="term" value="F:molybdopterin cofactor binding"/>
    <property type="evidence" value="ECO:0007669"/>
    <property type="project" value="InterPro"/>
</dbReference>
<sequence>MHGARMESGEIPLHLEIGGEMSELNVPVKGISRRSFLKTTAAVAGAAAVSGATMTALAATDEETAGDEEHEVVCVCGCNCQGNCSMVATVREGKMVNIRSNEDLPYPAYERICMRGFSHANRMYDFNRVLYPMKRKTWSLEEPHVENRGTDEWERLSWDEAAKLVADTLTYNTENFGPRSNCVLVSAGNSFAAYGGLSAGIGFVNAFGFQGMDVCLDYGDLVGIGEVTGSGWDFNQRNMAGDYRYAKTILIWDTNPPNSQPHSWHFCMEAKDAGANLVVIDPTYTIAAQQATKWVPIKPGTDPALGMAMLNAIIENEWYDLDFMREKTCAPLLVREDNGHFLRVTDFGDAGPIELPEYPFYGMLLLQGVKAGKVPTPEEAADYVVWDSDKNAWGLINEVANPAMEGSFEVNGVKVTTAWSLFKEHMASCTPEWAEGLTEVPVETIVELARMYAQDTPSTIYAGYHLYDNCEEMGMTWACLAALTGNIGKRGASVGHLGKNKPALNQAGLLFPAGLAGLNDELPWLHLPEVLETGKLKGEDFPIRLLYNVGANPVGSYAAQKKTIEEVLPQIPCIVTNDMEFSETCEYSDIVLPCAHYFEYDWIQACSHTPFVYMANKVADPIGEAKEDVEIFRAISQYMDNDAAKAFYAKSNEEMMRVVVDTEAGEPLGINFDNLKEKGVLADRDENWIHWEEQRWPTLSGRLEFYVENPGARINIGKPIDKDFYHMPTYHTPFEAYDESEQHDKYPLYHYCERTRWHLHTQYNHAPVLRELDPEPYLRMNPVDAEARGIAEGDYVEAYNDRGHCVCKAKFDMGVRPGMVSSPKGWHRGAYVAGSYQELTCDHLNLLHMNTSFDDTLVEVRKYEGEVR</sequence>
<dbReference type="PROSITE" id="PS51318">
    <property type="entry name" value="TAT"/>
    <property type="match status" value="1"/>
</dbReference>
<dbReference type="Pfam" id="PF10518">
    <property type="entry name" value="TAT_signal"/>
    <property type="match status" value="1"/>
</dbReference>
<dbReference type="Proteomes" id="UP000472380">
    <property type="component" value="Unassembled WGS sequence"/>
</dbReference>
<organism evidence="8 9">
    <name type="scientific">Adlercreutzia equolifaciens</name>
    <dbReference type="NCBI Taxonomy" id="446660"/>
    <lineage>
        <taxon>Bacteria</taxon>
        <taxon>Bacillati</taxon>
        <taxon>Actinomycetota</taxon>
        <taxon>Coriobacteriia</taxon>
        <taxon>Eggerthellales</taxon>
        <taxon>Eggerthellaceae</taxon>
        <taxon>Adlercreutzia</taxon>
    </lineage>
</organism>
<dbReference type="InterPro" id="IPR006657">
    <property type="entry name" value="MoPterin_dinucl-bd_dom"/>
</dbReference>
<keyword evidence="5" id="KW-0408">Iron</keyword>
<evidence type="ECO:0000256" key="5">
    <source>
        <dbReference type="ARBA" id="ARBA00023004"/>
    </source>
</evidence>
<evidence type="ECO:0000313" key="9">
    <source>
        <dbReference type="Proteomes" id="UP000472380"/>
    </source>
</evidence>
<dbReference type="AlphaFoldDB" id="A0A6L8Q6M9"/>
<dbReference type="Gene3D" id="3.40.50.12440">
    <property type="match status" value="1"/>
</dbReference>
<dbReference type="SMART" id="SM00926">
    <property type="entry name" value="Molybdop_Fe4S4"/>
    <property type="match status" value="1"/>
</dbReference>
<name>A0A6L8Q6M9_9ACTN</name>
<dbReference type="SUPFAM" id="SSF50692">
    <property type="entry name" value="ADC-like"/>
    <property type="match status" value="1"/>
</dbReference>
<dbReference type="InterPro" id="IPR006656">
    <property type="entry name" value="Mopterin_OxRdtase"/>
</dbReference>
<evidence type="ECO:0000256" key="6">
    <source>
        <dbReference type="ARBA" id="ARBA00023014"/>
    </source>
</evidence>
<reference evidence="8 9" key="1">
    <citation type="submission" date="2019-07" db="EMBL/GenBank/DDBJ databases">
        <title>Draft genome sequence of Adlercreutzia equolifaciens IPLA 37004, a human intestinal strain that does not produces equol from daidzein.</title>
        <authorList>
            <person name="Vazquez L."/>
            <person name="Florez A.B."/>
            <person name="Mayo B."/>
        </authorList>
    </citation>
    <scope>NUCLEOTIDE SEQUENCE [LARGE SCALE GENOMIC DNA]</scope>
    <source>
        <strain evidence="8 9">IPLA 37004</strain>
    </source>
</reference>
<dbReference type="GO" id="GO:0016491">
    <property type="term" value="F:oxidoreductase activity"/>
    <property type="evidence" value="ECO:0007669"/>
    <property type="project" value="UniProtKB-KW"/>
</dbReference>
<keyword evidence="6" id="KW-0411">Iron-sulfur</keyword>
<evidence type="ECO:0000256" key="3">
    <source>
        <dbReference type="ARBA" id="ARBA00022729"/>
    </source>
</evidence>
<dbReference type="GO" id="GO:0051536">
    <property type="term" value="F:iron-sulfur cluster binding"/>
    <property type="evidence" value="ECO:0007669"/>
    <property type="project" value="UniProtKB-KW"/>
</dbReference>
<comment type="caution">
    <text evidence="8">The sequence shown here is derived from an EMBL/GenBank/DDBJ whole genome shotgun (WGS) entry which is preliminary data.</text>
</comment>
<dbReference type="InterPro" id="IPR006311">
    <property type="entry name" value="TAT_signal"/>
</dbReference>